<dbReference type="Proteomes" id="UP001575181">
    <property type="component" value="Unassembled WGS sequence"/>
</dbReference>
<dbReference type="SUPFAM" id="SSF52540">
    <property type="entry name" value="P-loop containing nucleoside triphosphate hydrolases"/>
    <property type="match status" value="1"/>
</dbReference>
<dbReference type="EMBL" id="JBGUAW010000012">
    <property type="protein sequence ID" value="MFA9462258.1"/>
    <property type="molecule type" value="Genomic_DNA"/>
</dbReference>
<evidence type="ECO:0000313" key="1">
    <source>
        <dbReference type="EMBL" id="MFA9462258.1"/>
    </source>
</evidence>
<reference evidence="1 2" key="1">
    <citation type="submission" date="2024-08" db="EMBL/GenBank/DDBJ databases">
        <title>Whole-genome sequencing of halo(alkali)philic microorganisms from hypersaline lakes.</title>
        <authorList>
            <person name="Sorokin D.Y."/>
            <person name="Merkel A.Y."/>
            <person name="Messina E."/>
            <person name="Yakimov M."/>
        </authorList>
    </citation>
    <scope>NUCLEOTIDE SEQUENCE [LARGE SCALE GENOMIC DNA]</scope>
    <source>
        <strain evidence="1 2">Cl-TMA</strain>
    </source>
</reference>
<proteinExistence type="predicted"/>
<gene>
    <name evidence="1" type="ORF">ACERLL_15685</name>
</gene>
<protein>
    <recommendedName>
        <fullName evidence="3">Sulfotransferase domain-containing protein</fullName>
    </recommendedName>
</protein>
<name>A0ABV4TYD0_9GAMM</name>
<evidence type="ECO:0008006" key="3">
    <source>
        <dbReference type="Google" id="ProtNLM"/>
    </source>
</evidence>
<dbReference type="RefSeq" id="WP_373657048.1">
    <property type="nucleotide sequence ID" value="NZ_JBGUAW010000012.1"/>
</dbReference>
<evidence type="ECO:0000313" key="2">
    <source>
        <dbReference type="Proteomes" id="UP001575181"/>
    </source>
</evidence>
<keyword evidence="2" id="KW-1185">Reference proteome</keyword>
<accession>A0ABV4TYD0</accession>
<dbReference type="InterPro" id="IPR027417">
    <property type="entry name" value="P-loop_NTPase"/>
</dbReference>
<sequence length="304" mass="35828">MDGRLYLILGMIRILINVTPLLRWHLTISRWRILISTAQRKNKATNENFPVYFLNNIKSIPMEISESLNYLRSQLDPRLYFRKVALDPVLHAGIQRSGTNWLRVILETGFGVNLINSKNPNSKINPKHKHFRVQDNKDSIIMKPAFVNDIKLKSFDDYKKIIGKKNAKAFIIYKDPVNWIQSIKRWALKWGWVENEEQFGYLIKDYLFEWDSYHTKWSEFSLKSPNQVIMLQYEKCVSSNEGYERISNFLGVSPLHTMHPQKVSQSSKRKIDDVISVKEKSINNGFSKYIYDSVSFKPEWLVYD</sequence>
<organism evidence="1 2">
    <name type="scientific">Thiohalorhabdus methylotrophus</name>
    <dbReference type="NCBI Taxonomy" id="3242694"/>
    <lineage>
        <taxon>Bacteria</taxon>
        <taxon>Pseudomonadati</taxon>
        <taxon>Pseudomonadota</taxon>
        <taxon>Gammaproteobacteria</taxon>
        <taxon>Thiohalorhabdales</taxon>
        <taxon>Thiohalorhabdaceae</taxon>
        <taxon>Thiohalorhabdus</taxon>
    </lineage>
</organism>
<dbReference type="Gene3D" id="3.40.50.300">
    <property type="entry name" value="P-loop containing nucleotide triphosphate hydrolases"/>
    <property type="match status" value="1"/>
</dbReference>
<comment type="caution">
    <text evidence="1">The sequence shown here is derived from an EMBL/GenBank/DDBJ whole genome shotgun (WGS) entry which is preliminary data.</text>
</comment>